<dbReference type="EMBL" id="KN818291">
    <property type="protein sequence ID" value="KIL60940.1"/>
    <property type="molecule type" value="Genomic_DNA"/>
</dbReference>
<dbReference type="Proteomes" id="UP000054549">
    <property type="component" value="Unassembled WGS sequence"/>
</dbReference>
<accession>A0A0C2SD61</accession>
<keyword evidence="2" id="KW-1185">Reference proteome</keyword>
<evidence type="ECO:0000313" key="1">
    <source>
        <dbReference type="EMBL" id="KIL60940.1"/>
    </source>
</evidence>
<dbReference type="InParanoid" id="A0A0C2SD61"/>
<protein>
    <submittedName>
        <fullName evidence="1">Uncharacterized protein</fullName>
    </submittedName>
</protein>
<name>A0A0C2SD61_AMAMK</name>
<evidence type="ECO:0000313" key="2">
    <source>
        <dbReference type="Proteomes" id="UP000054549"/>
    </source>
</evidence>
<dbReference type="AlphaFoldDB" id="A0A0C2SD61"/>
<sequence>MSYVLLYLIPNRQTNGHDVASRADSSKILKITSRSIEQVLSRSPAMHQLTAAFRGVAQHQRQTRTHKVPIIDHILTAVRPVETGLTAEAPNPAKRSETLDMLKNMYEYRERRDDENALREEKLCLPSTSSVDYRV</sequence>
<dbReference type="HOGENOM" id="CLU_1885261_0_0_1"/>
<organism evidence="1 2">
    <name type="scientific">Amanita muscaria (strain Koide BX008)</name>
    <dbReference type="NCBI Taxonomy" id="946122"/>
    <lineage>
        <taxon>Eukaryota</taxon>
        <taxon>Fungi</taxon>
        <taxon>Dikarya</taxon>
        <taxon>Basidiomycota</taxon>
        <taxon>Agaricomycotina</taxon>
        <taxon>Agaricomycetes</taxon>
        <taxon>Agaricomycetidae</taxon>
        <taxon>Agaricales</taxon>
        <taxon>Pluteineae</taxon>
        <taxon>Amanitaceae</taxon>
        <taxon>Amanita</taxon>
    </lineage>
</organism>
<reference evidence="1 2" key="1">
    <citation type="submission" date="2014-04" db="EMBL/GenBank/DDBJ databases">
        <title>Evolutionary Origins and Diversification of the Mycorrhizal Mutualists.</title>
        <authorList>
            <consortium name="DOE Joint Genome Institute"/>
            <consortium name="Mycorrhizal Genomics Consortium"/>
            <person name="Kohler A."/>
            <person name="Kuo A."/>
            <person name="Nagy L.G."/>
            <person name="Floudas D."/>
            <person name="Copeland A."/>
            <person name="Barry K.W."/>
            <person name="Cichocki N."/>
            <person name="Veneault-Fourrey C."/>
            <person name="LaButti K."/>
            <person name="Lindquist E.A."/>
            <person name="Lipzen A."/>
            <person name="Lundell T."/>
            <person name="Morin E."/>
            <person name="Murat C."/>
            <person name="Riley R."/>
            <person name="Ohm R."/>
            <person name="Sun H."/>
            <person name="Tunlid A."/>
            <person name="Henrissat B."/>
            <person name="Grigoriev I.V."/>
            <person name="Hibbett D.S."/>
            <person name="Martin F."/>
        </authorList>
    </citation>
    <scope>NUCLEOTIDE SEQUENCE [LARGE SCALE GENOMIC DNA]</scope>
    <source>
        <strain evidence="1 2">Koide BX008</strain>
    </source>
</reference>
<dbReference type="OrthoDB" id="3243310at2759"/>
<gene>
    <name evidence="1" type="ORF">M378DRAFT_13853</name>
</gene>
<proteinExistence type="predicted"/>